<accession>A0A915KR66</accession>
<dbReference type="WBParaSite" id="nRc.2.0.1.t40959-RA">
    <property type="protein sequence ID" value="nRc.2.0.1.t40959-RA"/>
    <property type="gene ID" value="nRc.2.0.1.g40959"/>
</dbReference>
<organism evidence="1 2">
    <name type="scientific">Romanomermis culicivorax</name>
    <name type="common">Nematode worm</name>
    <dbReference type="NCBI Taxonomy" id="13658"/>
    <lineage>
        <taxon>Eukaryota</taxon>
        <taxon>Metazoa</taxon>
        <taxon>Ecdysozoa</taxon>
        <taxon>Nematoda</taxon>
        <taxon>Enoplea</taxon>
        <taxon>Dorylaimia</taxon>
        <taxon>Mermithida</taxon>
        <taxon>Mermithoidea</taxon>
        <taxon>Mermithidae</taxon>
        <taxon>Romanomermis</taxon>
    </lineage>
</organism>
<evidence type="ECO:0000313" key="2">
    <source>
        <dbReference type="WBParaSite" id="nRc.2.0.1.t40959-RA"/>
    </source>
</evidence>
<keyword evidence="1" id="KW-1185">Reference proteome</keyword>
<name>A0A915KR66_ROMCU</name>
<dbReference type="Proteomes" id="UP000887565">
    <property type="component" value="Unplaced"/>
</dbReference>
<reference evidence="2" key="1">
    <citation type="submission" date="2022-11" db="UniProtKB">
        <authorList>
            <consortium name="WormBaseParasite"/>
        </authorList>
    </citation>
    <scope>IDENTIFICATION</scope>
</reference>
<dbReference type="AlphaFoldDB" id="A0A915KR66"/>
<sequence length="33" mass="3673">MPPILARQRPRSTTPTQNIDLSLNKVSIARKLG</sequence>
<proteinExistence type="predicted"/>
<evidence type="ECO:0000313" key="1">
    <source>
        <dbReference type="Proteomes" id="UP000887565"/>
    </source>
</evidence>
<protein>
    <submittedName>
        <fullName evidence="2">Uncharacterized protein</fullName>
    </submittedName>
</protein>